<keyword evidence="1" id="KW-0812">Transmembrane</keyword>
<dbReference type="Proteomes" id="UP000005447">
    <property type="component" value="Unassembled WGS sequence"/>
</dbReference>
<dbReference type="VEuPathDB" id="HostDB:ENSCPOG00000024719"/>
<keyword evidence="1" id="KW-0472">Membrane</keyword>
<feature type="chain" id="PRO_5011734716" evidence="2">
    <location>
        <begin position="23"/>
        <end position="242"/>
    </location>
</feature>
<dbReference type="Gene3D" id="2.60.40.10">
    <property type="entry name" value="Immunoglobulins"/>
    <property type="match status" value="1"/>
</dbReference>
<keyword evidence="2" id="KW-0732">Signal</keyword>
<dbReference type="EMBL" id="AAKN02045217">
    <property type="status" value="NOT_ANNOTATED_CDS"/>
    <property type="molecule type" value="Genomic_DNA"/>
</dbReference>
<dbReference type="Ensembl" id="ENSCPOT00000024456.2">
    <property type="protein sequence ID" value="ENSCPOP00000014342.2"/>
    <property type="gene ID" value="ENSCPOG00000024719.2"/>
</dbReference>
<dbReference type="OMA" id="ENVCKDQ"/>
<keyword evidence="4" id="KW-1185">Reference proteome</keyword>
<evidence type="ECO:0000256" key="1">
    <source>
        <dbReference type="SAM" id="Phobius"/>
    </source>
</evidence>
<sequence>MRGCWNKLLFWGVFSSLTFSKALLGCKTMKNPKEFPSPSLNSSTPVITVGQNVSLYCSHENTSLHITYSLFLHKKHLETKKGIAESVIFHHTISKANDSGPYKCKAEAFNCSKYSPAFYFLLEERNSCPLCLLLMPIAVLILVLLAAVLLLVCLIPKYKARKALRDNAPTNPGDTPTEGHMYENVYKHQAGRSQEIHYAVPVFQESVPREQALSAAGWHRSYLLTACSTTTRSTLSLLFPDA</sequence>
<dbReference type="STRING" id="10141.ENSCPOP00000014342"/>
<dbReference type="AlphaFoldDB" id="H0VUG8"/>
<accession>H0VUG8</accession>
<dbReference type="Bgee" id="ENSCPOG00000024719">
    <property type="expression patterns" value="Expressed in adrenal gland and 6 other cell types or tissues"/>
</dbReference>
<dbReference type="GeneTree" id="ENSGT01050000244808"/>
<evidence type="ECO:0000313" key="3">
    <source>
        <dbReference type="Ensembl" id="ENSCPOP00000014342.2"/>
    </source>
</evidence>
<dbReference type="InterPro" id="IPR013783">
    <property type="entry name" value="Ig-like_fold"/>
</dbReference>
<dbReference type="SUPFAM" id="SSF48726">
    <property type="entry name" value="Immunoglobulin"/>
    <property type="match status" value="1"/>
</dbReference>
<dbReference type="HOGENOM" id="CLU_069833_0_0_1"/>
<reference evidence="4" key="1">
    <citation type="journal article" date="2011" name="Nature">
        <title>A high-resolution map of human evolutionary constraint using 29 mammals.</title>
        <authorList>
            <person name="Lindblad-Toh K."/>
            <person name="Garber M."/>
            <person name="Zuk O."/>
            <person name="Lin M.F."/>
            <person name="Parker B.J."/>
            <person name="Washietl S."/>
            <person name="Kheradpour P."/>
            <person name="Ernst J."/>
            <person name="Jordan G."/>
            <person name="Mauceli E."/>
            <person name="Ward L.D."/>
            <person name="Lowe C.B."/>
            <person name="Holloway A.K."/>
            <person name="Clamp M."/>
            <person name="Gnerre S."/>
            <person name="Alfoldi J."/>
            <person name="Beal K."/>
            <person name="Chang J."/>
            <person name="Clawson H."/>
            <person name="Cuff J."/>
            <person name="Di Palma F."/>
            <person name="Fitzgerald S."/>
            <person name="Flicek P."/>
            <person name="Guttman M."/>
            <person name="Hubisz M.J."/>
            <person name="Jaffe D.B."/>
            <person name="Jungreis I."/>
            <person name="Kent W.J."/>
            <person name="Kostka D."/>
            <person name="Lara M."/>
            <person name="Martins A.L."/>
            <person name="Massingham T."/>
            <person name="Moltke I."/>
            <person name="Raney B.J."/>
            <person name="Rasmussen M.D."/>
            <person name="Robinson J."/>
            <person name="Stark A."/>
            <person name="Vilella A.J."/>
            <person name="Wen J."/>
            <person name="Xie X."/>
            <person name="Zody M.C."/>
            <person name="Baldwin J."/>
            <person name="Bloom T."/>
            <person name="Chin C.W."/>
            <person name="Heiman D."/>
            <person name="Nicol R."/>
            <person name="Nusbaum C."/>
            <person name="Young S."/>
            <person name="Wilkinson J."/>
            <person name="Worley K.C."/>
            <person name="Kovar C.L."/>
            <person name="Muzny D.M."/>
            <person name="Gibbs R.A."/>
            <person name="Cree A."/>
            <person name="Dihn H.H."/>
            <person name="Fowler G."/>
            <person name="Jhangiani S."/>
            <person name="Joshi V."/>
            <person name="Lee S."/>
            <person name="Lewis L.R."/>
            <person name="Nazareth L.V."/>
            <person name="Okwuonu G."/>
            <person name="Santibanez J."/>
            <person name="Warren W.C."/>
            <person name="Mardis E.R."/>
            <person name="Weinstock G.M."/>
            <person name="Wilson R.K."/>
            <person name="Delehaunty K."/>
            <person name="Dooling D."/>
            <person name="Fronik C."/>
            <person name="Fulton L."/>
            <person name="Fulton B."/>
            <person name="Graves T."/>
            <person name="Minx P."/>
            <person name="Sodergren E."/>
            <person name="Birney E."/>
            <person name="Margulies E.H."/>
            <person name="Herrero J."/>
            <person name="Green E.D."/>
            <person name="Haussler D."/>
            <person name="Siepel A."/>
            <person name="Goldman N."/>
            <person name="Pollard K.S."/>
            <person name="Pedersen J.S."/>
            <person name="Lander E.S."/>
            <person name="Kellis M."/>
        </authorList>
    </citation>
    <scope>NUCLEOTIDE SEQUENCE [LARGE SCALE GENOMIC DNA]</scope>
    <source>
        <strain evidence="4">2N</strain>
    </source>
</reference>
<name>H0VUG8_CAVPO</name>
<dbReference type="InterPro" id="IPR036179">
    <property type="entry name" value="Ig-like_dom_sf"/>
</dbReference>
<dbReference type="FunCoup" id="H0VUG8">
    <property type="interactions" value="268"/>
</dbReference>
<reference evidence="3" key="2">
    <citation type="submission" date="2025-08" db="UniProtKB">
        <authorList>
            <consortium name="Ensembl"/>
        </authorList>
    </citation>
    <scope>IDENTIFICATION</scope>
    <source>
        <strain evidence="3">2N</strain>
    </source>
</reference>
<feature type="signal peptide" evidence="2">
    <location>
        <begin position="1"/>
        <end position="22"/>
    </location>
</feature>
<evidence type="ECO:0000256" key="2">
    <source>
        <dbReference type="SAM" id="SignalP"/>
    </source>
</evidence>
<dbReference type="EMBL" id="AAKN02045218">
    <property type="status" value="NOT_ANNOTATED_CDS"/>
    <property type="molecule type" value="Genomic_DNA"/>
</dbReference>
<protein>
    <submittedName>
        <fullName evidence="3">Uncharacterized protein</fullName>
    </submittedName>
</protein>
<dbReference type="Pfam" id="PF13895">
    <property type="entry name" value="Ig_2"/>
    <property type="match status" value="1"/>
</dbReference>
<evidence type="ECO:0000313" key="4">
    <source>
        <dbReference type="Proteomes" id="UP000005447"/>
    </source>
</evidence>
<gene>
    <name evidence="3" type="primary">Milr1</name>
</gene>
<organism evidence="3 4">
    <name type="scientific">Cavia porcellus</name>
    <name type="common">Guinea pig</name>
    <dbReference type="NCBI Taxonomy" id="10141"/>
    <lineage>
        <taxon>Eukaryota</taxon>
        <taxon>Metazoa</taxon>
        <taxon>Chordata</taxon>
        <taxon>Craniata</taxon>
        <taxon>Vertebrata</taxon>
        <taxon>Euteleostomi</taxon>
        <taxon>Mammalia</taxon>
        <taxon>Eutheria</taxon>
        <taxon>Euarchontoglires</taxon>
        <taxon>Glires</taxon>
        <taxon>Rodentia</taxon>
        <taxon>Hystricomorpha</taxon>
        <taxon>Caviidae</taxon>
        <taxon>Cavia</taxon>
    </lineage>
</organism>
<reference evidence="3" key="3">
    <citation type="submission" date="2025-09" db="UniProtKB">
        <authorList>
            <consortium name="Ensembl"/>
        </authorList>
    </citation>
    <scope>IDENTIFICATION</scope>
    <source>
        <strain evidence="3">2N</strain>
    </source>
</reference>
<keyword evidence="1" id="KW-1133">Transmembrane helix</keyword>
<feature type="transmembrane region" description="Helical" evidence="1">
    <location>
        <begin position="132"/>
        <end position="155"/>
    </location>
</feature>
<dbReference type="InParanoid" id="H0VUG8"/>
<proteinExistence type="predicted"/>